<sequence>MNQHLNIFRYYNESNSSEFIENNLSRAFAICLESDTLFFSKYIQAIVEKDDYDYLFNHYEDGSVYQIDLQVNTNSLEVSGLKKVYAVAMTADRNLDKGDFLSLEASVSKEINLTDVLITIKDIAIVIEVKRNTFDCKQQLFDQVVPLVSSGQQISVVPVNFSWKHTMVLMEQVANLMQFRGGRSRMLDDFIALAEIRYPYWFSSRPFHQLPSLADSSQKSVHARNLRLKQIINHSAQKILDYADRMAIGINFGWASEIIPFFQQHRGDDYMVFTIWPGNTKSQGYHIYDKPLSWIERKSLMIGDISFELDLEYHIKFCHFNRFVTSLDFGPEQLLKPLNTAKNFYDKSGKWDLKDWNEFELLMDEHLRSEFNWREKCGFDKHFVKTDRNYFTVSFGFMVDLYVPYKIFQQLDTDLNNYSAPSGFIDQLVDAYSHLLDRS</sequence>
<organism evidence="1 2">
    <name type="scientific">Pedobacter kyungheensis</name>
    <dbReference type="NCBI Taxonomy" id="1069985"/>
    <lineage>
        <taxon>Bacteria</taxon>
        <taxon>Pseudomonadati</taxon>
        <taxon>Bacteroidota</taxon>
        <taxon>Sphingobacteriia</taxon>
        <taxon>Sphingobacteriales</taxon>
        <taxon>Sphingobacteriaceae</taxon>
        <taxon>Pedobacter</taxon>
    </lineage>
</organism>
<dbReference type="RefSeq" id="WP_039471869.1">
    <property type="nucleotide sequence ID" value="NZ_JSYN01000003.1"/>
</dbReference>
<proteinExistence type="predicted"/>
<protein>
    <submittedName>
        <fullName evidence="1">Uncharacterized protein</fullName>
    </submittedName>
</protein>
<name>A0A0C1DQ47_9SPHI</name>
<comment type="caution">
    <text evidence="1">The sequence shown here is derived from an EMBL/GenBank/DDBJ whole genome shotgun (WGS) entry which is preliminary data.</text>
</comment>
<gene>
    <name evidence="1" type="ORF">OC25_03625</name>
</gene>
<keyword evidence="2" id="KW-1185">Reference proteome</keyword>
<dbReference type="OrthoDB" id="7053885at2"/>
<reference evidence="1 2" key="1">
    <citation type="submission" date="2014-10" db="EMBL/GenBank/DDBJ databases">
        <title>Pedobacter Kyungheensis.</title>
        <authorList>
            <person name="Anderson B.M."/>
            <person name="Newman J.D."/>
        </authorList>
    </citation>
    <scope>NUCLEOTIDE SEQUENCE [LARGE SCALE GENOMIC DNA]</scope>
    <source>
        <strain evidence="1 2">KACC 16221</strain>
    </source>
</reference>
<dbReference type="AlphaFoldDB" id="A0A0C1DQ47"/>
<accession>A0A0C1DQ47</accession>
<evidence type="ECO:0000313" key="2">
    <source>
        <dbReference type="Proteomes" id="UP000031246"/>
    </source>
</evidence>
<dbReference type="EMBL" id="JSYN01000003">
    <property type="protein sequence ID" value="KIA96185.1"/>
    <property type="molecule type" value="Genomic_DNA"/>
</dbReference>
<dbReference type="Proteomes" id="UP000031246">
    <property type="component" value="Unassembled WGS sequence"/>
</dbReference>
<evidence type="ECO:0000313" key="1">
    <source>
        <dbReference type="EMBL" id="KIA96185.1"/>
    </source>
</evidence>